<organism evidence="3 4">
    <name type="scientific">Pseudobutyrivibrio ruminis</name>
    <dbReference type="NCBI Taxonomy" id="46206"/>
    <lineage>
        <taxon>Bacteria</taxon>
        <taxon>Bacillati</taxon>
        <taxon>Bacillota</taxon>
        <taxon>Clostridia</taxon>
        <taxon>Lachnospirales</taxon>
        <taxon>Lachnospiraceae</taxon>
        <taxon>Pseudobutyrivibrio</taxon>
    </lineage>
</organism>
<feature type="domain" description="Bacterial type II secretion system protein E" evidence="2">
    <location>
        <begin position="74"/>
        <end position="357"/>
    </location>
</feature>
<name>A0A2G3DWI6_9FIRM</name>
<dbReference type="Proteomes" id="UP000225889">
    <property type="component" value="Unassembled WGS sequence"/>
</dbReference>
<protein>
    <submittedName>
        <fullName evidence="3">CpaF family protein</fullName>
    </submittedName>
</protein>
<reference evidence="3 4" key="2">
    <citation type="submission" date="2017-10" db="EMBL/GenBank/DDBJ databases">
        <authorList>
            <person name="Banno H."/>
            <person name="Chua N.-H."/>
        </authorList>
    </citation>
    <scope>NUCLEOTIDE SEQUENCE [LARGE SCALE GENOMIC DNA]</scope>
    <source>
        <strain evidence="3 4">JK626</strain>
    </source>
</reference>
<comment type="similarity">
    <text evidence="1">Belongs to the GSP E family.</text>
</comment>
<dbReference type="EMBL" id="PDYF01000010">
    <property type="protein sequence ID" value="PHU35389.1"/>
    <property type="molecule type" value="Genomic_DNA"/>
</dbReference>
<dbReference type="Pfam" id="PF00437">
    <property type="entry name" value="T2SSE"/>
    <property type="match status" value="1"/>
</dbReference>
<dbReference type="Gene3D" id="3.40.50.300">
    <property type="entry name" value="P-loop containing nucleotide triphosphate hydrolases"/>
    <property type="match status" value="1"/>
</dbReference>
<accession>A0A2G3DWI6</accession>
<dbReference type="Gene3D" id="3.30.450.380">
    <property type="match status" value="1"/>
</dbReference>
<proteinExistence type="inferred from homology"/>
<evidence type="ECO:0000313" key="3">
    <source>
        <dbReference type="EMBL" id="PHU35389.1"/>
    </source>
</evidence>
<reference evidence="3 4" key="1">
    <citation type="submission" date="2017-10" db="EMBL/GenBank/DDBJ databases">
        <title>Resolving the taxonomy of Roseburia spp., Eubacterium rectale and Agathobacter spp. through phylogenomic analysis.</title>
        <authorList>
            <person name="Sheridan P.O."/>
            <person name="Walker A.W."/>
            <person name="Duncan S.H."/>
            <person name="Scott K.P."/>
            <person name="Toole P.W.O."/>
            <person name="Luis P."/>
            <person name="Flint H.J."/>
        </authorList>
    </citation>
    <scope>NUCLEOTIDE SEQUENCE [LARGE SCALE GENOMIC DNA]</scope>
    <source>
        <strain evidence="3 4">JK626</strain>
    </source>
</reference>
<gene>
    <name evidence="3" type="ORF">CSX01_05330</name>
</gene>
<dbReference type="InterPro" id="IPR027417">
    <property type="entry name" value="P-loop_NTPase"/>
</dbReference>
<comment type="caution">
    <text evidence="3">The sequence shown here is derived from an EMBL/GenBank/DDBJ whole genome shotgun (WGS) entry which is preliminary data.</text>
</comment>
<evidence type="ECO:0000259" key="2">
    <source>
        <dbReference type="Pfam" id="PF00437"/>
    </source>
</evidence>
<evidence type="ECO:0000313" key="4">
    <source>
        <dbReference type="Proteomes" id="UP000225889"/>
    </source>
</evidence>
<dbReference type="AlphaFoldDB" id="A0A2G3DWI6"/>
<dbReference type="CDD" id="cd01130">
    <property type="entry name" value="VirB11-like_ATPase"/>
    <property type="match status" value="1"/>
</dbReference>
<sequence length="414" mass="46987">MLMEKMKLKCVDSLEEEIRRQTMDEIDLSYDVSDEEILRIIQEKIILKSKTTPLSLKERQYIENHVFNSLRKLDVLEDLLMDEEITEIMINGPDNIFIEKKGKVIHSKEKFSSEEKLNDIIQNIVANSNKIVNESNPIVDTRLSDGSRVNIVLKPAAVDYPIISIRKFPKEQMTMAKLQEFGSISREQIEFLEKLVKAKYNIFVSGGTGSGKTSFLNALGEFIPSDERVITIEDSAELQLKKVENLVRLEARNANLEGKNEISIRDLLKSSLRMRPDRIIVGECRGAEALEMLQAFNTGHDGSCSTGHSNSCKDMLSRLETMVLMGAEIPLPAIRQQIASGIDIIVQLGRLRDKSRKLLEISEVEGIENNEIRLNTLYRFKENGEKEGRIVGEWEKVGKLIHTDKLSARGLSLE</sequence>
<dbReference type="PANTHER" id="PTHR30486:SF6">
    <property type="entry name" value="TYPE IV PILUS RETRACTATION ATPASE PILT"/>
    <property type="match status" value="1"/>
</dbReference>
<evidence type="ECO:0000256" key="1">
    <source>
        <dbReference type="ARBA" id="ARBA00006611"/>
    </source>
</evidence>
<dbReference type="SUPFAM" id="SSF52540">
    <property type="entry name" value="P-loop containing nucleoside triphosphate hydrolases"/>
    <property type="match status" value="1"/>
</dbReference>
<dbReference type="InterPro" id="IPR050921">
    <property type="entry name" value="T4SS_GSP_E_ATPase"/>
</dbReference>
<dbReference type="GO" id="GO:0016887">
    <property type="term" value="F:ATP hydrolysis activity"/>
    <property type="evidence" value="ECO:0007669"/>
    <property type="project" value="InterPro"/>
</dbReference>
<dbReference type="PANTHER" id="PTHR30486">
    <property type="entry name" value="TWITCHING MOTILITY PROTEIN PILT"/>
    <property type="match status" value="1"/>
</dbReference>
<dbReference type="InterPro" id="IPR001482">
    <property type="entry name" value="T2SS/T4SS_dom"/>
</dbReference>